<reference evidence="2 3" key="1">
    <citation type="submission" date="2025-04" db="UniProtKB">
        <authorList>
            <consortium name="RefSeq"/>
        </authorList>
    </citation>
    <scope>IDENTIFICATION</scope>
</reference>
<organism evidence="1 3">
    <name type="scientific">Diaphorina citri</name>
    <name type="common">Asian citrus psyllid</name>
    <dbReference type="NCBI Taxonomy" id="121845"/>
    <lineage>
        <taxon>Eukaryota</taxon>
        <taxon>Metazoa</taxon>
        <taxon>Ecdysozoa</taxon>
        <taxon>Arthropoda</taxon>
        <taxon>Hexapoda</taxon>
        <taxon>Insecta</taxon>
        <taxon>Pterygota</taxon>
        <taxon>Neoptera</taxon>
        <taxon>Paraneoptera</taxon>
        <taxon>Hemiptera</taxon>
        <taxon>Sternorrhyncha</taxon>
        <taxon>Psylloidea</taxon>
        <taxon>Psyllidae</taxon>
        <taxon>Diaphorininae</taxon>
        <taxon>Diaphorina</taxon>
    </lineage>
</organism>
<dbReference type="AlphaFoldDB" id="A0A3Q0J1F4"/>
<evidence type="ECO:0000313" key="1">
    <source>
        <dbReference type="Proteomes" id="UP000079169"/>
    </source>
</evidence>
<evidence type="ECO:0000313" key="3">
    <source>
        <dbReference type="RefSeq" id="XP_026682317.1"/>
    </source>
</evidence>
<sequence>MVKTFTIMKIIHLTTFTIIKRTFTIKLTTFTIIKVTKMFTVTKRTFTIIKITKTFTIIKLRTFTIITTLTIMKVITFTITTTKSRPHPELADWRRRRKLRLRRWWRGS</sequence>
<name>A0A3Q0J1F4_DIACI</name>
<protein>
    <submittedName>
        <fullName evidence="2">Uncharacterized protein LOC103513115 isoform X4</fullName>
    </submittedName>
    <submittedName>
        <fullName evidence="3">Uncharacterized protein LOC103513115 isoform X5</fullName>
    </submittedName>
</protein>
<keyword evidence="1" id="KW-1185">Reference proteome</keyword>
<dbReference type="Proteomes" id="UP000079169">
    <property type="component" value="Unplaced"/>
</dbReference>
<evidence type="ECO:0000313" key="2">
    <source>
        <dbReference type="RefSeq" id="XP_026682313.1"/>
    </source>
</evidence>
<dbReference type="RefSeq" id="XP_026682317.1">
    <property type="nucleotide sequence ID" value="XM_026826516.1"/>
</dbReference>
<proteinExistence type="predicted"/>
<dbReference type="RefSeq" id="XP_026682313.1">
    <property type="nucleotide sequence ID" value="XM_026826512.1"/>
</dbReference>
<dbReference type="GeneID" id="103513115"/>
<accession>A0A3Q0J1F4</accession>
<gene>
    <name evidence="2 3" type="primary">LOC103513115</name>
</gene>